<proteinExistence type="predicted"/>
<dbReference type="Proteomes" id="UP000619545">
    <property type="component" value="Unassembled WGS sequence"/>
</dbReference>
<name>A0A832WRT8_9EURY</name>
<evidence type="ECO:0000313" key="2">
    <source>
        <dbReference type="Proteomes" id="UP000619545"/>
    </source>
</evidence>
<sequence>MALLRGARAQGHTAGSGRLLAKVELREDAIIVSLLRHGREPFALALEFPLDSRRVYVLDYPDGDRLLVLRDELVEIAKTIVAELARTGVEPKYASSCF</sequence>
<organism evidence="1 2">
    <name type="scientific">Methanopyrus kandleri</name>
    <dbReference type="NCBI Taxonomy" id="2320"/>
    <lineage>
        <taxon>Archaea</taxon>
        <taxon>Methanobacteriati</taxon>
        <taxon>Methanobacteriota</taxon>
        <taxon>Methanomada group</taxon>
        <taxon>Methanopyri</taxon>
        <taxon>Methanopyrales</taxon>
        <taxon>Methanopyraceae</taxon>
        <taxon>Methanopyrus</taxon>
    </lineage>
</organism>
<reference evidence="1" key="1">
    <citation type="journal article" date="2020" name="bioRxiv">
        <title>A rank-normalized archaeal taxonomy based on genome phylogeny resolves widespread incomplete and uneven classifications.</title>
        <authorList>
            <person name="Rinke C."/>
            <person name="Chuvochina M."/>
            <person name="Mussig A.J."/>
            <person name="Chaumeil P.-A."/>
            <person name="Waite D.W."/>
            <person name="Whitman W.B."/>
            <person name="Parks D.H."/>
            <person name="Hugenholtz P."/>
        </authorList>
    </citation>
    <scope>NUCLEOTIDE SEQUENCE</scope>
    <source>
        <strain evidence="1">UBA8853</strain>
    </source>
</reference>
<gene>
    <name evidence="1" type="ORF">HA336_04580</name>
</gene>
<protein>
    <submittedName>
        <fullName evidence="1">Uncharacterized protein</fullName>
    </submittedName>
</protein>
<dbReference type="AlphaFoldDB" id="A0A832WRT8"/>
<evidence type="ECO:0000313" key="1">
    <source>
        <dbReference type="EMBL" id="HII70491.1"/>
    </source>
</evidence>
<dbReference type="RefSeq" id="WP_281070607.1">
    <property type="nucleotide sequence ID" value="NZ_DUJS01000004.1"/>
</dbReference>
<accession>A0A832WRT8</accession>
<comment type="caution">
    <text evidence="1">The sequence shown here is derived from an EMBL/GenBank/DDBJ whole genome shotgun (WGS) entry which is preliminary data.</text>
</comment>
<dbReference type="EMBL" id="DUJS01000004">
    <property type="protein sequence ID" value="HII70491.1"/>
    <property type="molecule type" value="Genomic_DNA"/>
</dbReference>